<gene>
    <name evidence="3" type="ORF">C1SCF055_LOCUS41682</name>
</gene>
<dbReference type="OrthoDB" id="10358663at2759"/>
<dbReference type="AlphaFoldDB" id="A0A9P1DVC5"/>
<dbReference type="EMBL" id="CAMXCT020006614">
    <property type="protein sequence ID" value="CAL1170379.1"/>
    <property type="molecule type" value="Genomic_DNA"/>
</dbReference>
<protein>
    <recommendedName>
        <fullName evidence="6">EF-hand domain-containing protein</fullName>
    </recommendedName>
</protein>
<accession>A0A9P1DVC5</accession>
<feature type="compositionally biased region" description="Polar residues" evidence="2">
    <location>
        <begin position="701"/>
        <end position="717"/>
    </location>
</feature>
<reference evidence="4" key="2">
    <citation type="submission" date="2024-04" db="EMBL/GenBank/DDBJ databases">
        <authorList>
            <person name="Chen Y."/>
            <person name="Shah S."/>
            <person name="Dougan E. K."/>
            <person name="Thang M."/>
            <person name="Chan C."/>
        </authorList>
    </citation>
    <scope>NUCLEOTIDE SEQUENCE [LARGE SCALE GENOMIC DNA]</scope>
</reference>
<feature type="compositionally biased region" description="Low complexity" evidence="2">
    <location>
        <begin position="719"/>
        <end position="729"/>
    </location>
</feature>
<reference evidence="3" key="1">
    <citation type="submission" date="2022-10" db="EMBL/GenBank/DDBJ databases">
        <authorList>
            <person name="Chen Y."/>
            <person name="Dougan E. K."/>
            <person name="Chan C."/>
            <person name="Rhodes N."/>
            <person name="Thang M."/>
        </authorList>
    </citation>
    <scope>NUCLEOTIDE SEQUENCE</scope>
</reference>
<evidence type="ECO:0000313" key="3">
    <source>
        <dbReference type="EMBL" id="CAI4017004.1"/>
    </source>
</evidence>
<name>A0A9P1DVC5_9DINO</name>
<evidence type="ECO:0008006" key="6">
    <source>
        <dbReference type="Google" id="ProtNLM"/>
    </source>
</evidence>
<feature type="compositionally biased region" description="Basic residues" evidence="2">
    <location>
        <begin position="667"/>
        <end position="677"/>
    </location>
</feature>
<keyword evidence="5" id="KW-1185">Reference proteome</keyword>
<evidence type="ECO:0000313" key="4">
    <source>
        <dbReference type="EMBL" id="CAL1170379.1"/>
    </source>
</evidence>
<feature type="coiled-coil region" evidence="1">
    <location>
        <begin position="539"/>
        <end position="600"/>
    </location>
</feature>
<dbReference type="EMBL" id="CAMXCT010006614">
    <property type="protein sequence ID" value="CAI4017004.1"/>
    <property type="molecule type" value="Genomic_DNA"/>
</dbReference>
<evidence type="ECO:0000256" key="2">
    <source>
        <dbReference type="SAM" id="MobiDB-lite"/>
    </source>
</evidence>
<comment type="caution">
    <text evidence="3">The sequence shown here is derived from an EMBL/GenBank/DDBJ whole genome shotgun (WGS) entry which is preliminary data.</text>
</comment>
<feature type="compositionally biased region" description="Basic and acidic residues" evidence="2">
    <location>
        <begin position="651"/>
        <end position="666"/>
    </location>
</feature>
<dbReference type="EMBL" id="CAMXCT030006614">
    <property type="protein sequence ID" value="CAL4804316.1"/>
    <property type="molecule type" value="Genomic_DNA"/>
</dbReference>
<keyword evidence="1" id="KW-0175">Coiled coil</keyword>
<organism evidence="3">
    <name type="scientific">Cladocopium goreaui</name>
    <dbReference type="NCBI Taxonomy" id="2562237"/>
    <lineage>
        <taxon>Eukaryota</taxon>
        <taxon>Sar</taxon>
        <taxon>Alveolata</taxon>
        <taxon>Dinophyceae</taxon>
        <taxon>Suessiales</taxon>
        <taxon>Symbiodiniaceae</taxon>
        <taxon>Cladocopium</taxon>
    </lineage>
</organism>
<dbReference type="Proteomes" id="UP001152797">
    <property type="component" value="Unassembled WGS sequence"/>
</dbReference>
<proteinExistence type="predicted"/>
<feature type="region of interest" description="Disordered" evidence="2">
    <location>
        <begin position="646"/>
        <end position="739"/>
    </location>
</feature>
<sequence length="765" mass="89276">MAGKVRAAFQELSPKRDGLVPWSRLEDFFHKLEVEPKAIKVCEFLVDDYGIIDTSKLFAWLYDGMAVDYEEGLRLHYGVPASRWCVTRDDFGQFLEEVMRRHEDGRIQNRPDPRTEEPNPFHDDMDIGPNMHAVNLDVIKPRTALAGGMSWALMLNPSGLHSDFFFVTHSWKEGVYEFSRKVLNHWQNEALSMWCCFLANPQTWQRQDLNQLLGERFDLMDSPFMQALADERLHSFVVVPNVTESLYCRLWCVAELWKAMEVQKMRGQQMIHVAKDAVKHTHKARPSETIAAMIHGASCSDENDEKRIRAYISGNEIHIQDMIKSLASKKKGHRWTDDAPPPVPIVPVARGDWHAATVSSFTPTEPVTLVATRVEEPMVRAHEVDDRKRHESAMRSSLEKEECRFVAEIGHSDEEERREAVEIDQRREEVRHALENRIREIRKEVEVRRLEESEVEKMLMLKVERLELSLEDRRRSILERTSREHEREEALSKYLRLLEDAEVKDLEHEIRQRRHSAVLKEEKLQQQLAGLAAEPLDEAVELEAERDKIEERLQQQTILRRQLESLEKTEGKDSVRRHLVAMKQAEMVELHKEIELHRREDEEKEQPMRQRLKELHEDWEHFRAESESKRQAFEDQEEQILCEIETLQSQEAEREEREERERDEAARHKKRASKSRHAREQRQAVRVEGVVQASRDESHESQVVTPVISRSSLQEELSSPRSGRGSSPSEGDATPVMLVPMVQSFGVSLELEEEEGDDDDDLLFI</sequence>
<evidence type="ECO:0000256" key="1">
    <source>
        <dbReference type="SAM" id="Coils"/>
    </source>
</evidence>
<evidence type="ECO:0000313" key="5">
    <source>
        <dbReference type="Proteomes" id="UP001152797"/>
    </source>
</evidence>